<sequence length="680" mass="76358">MVQTTFLGGMANSKSSIASGPGSSHSPGIAAAHKKALKDKKFNSKDLEHFSHFRWRLYSLVISSSWEMLVSLTICLNFVIIIFEANAGVACGDDVIGCMPQWLSICNYVFVGFYTFESCIMLFVYRRRMCRDWWMVFDIVIVIIAWVDVIVSTLVTTAGLQEVQLLRLFRIARLARAARIVHMSPELHAMVTGIISALTTVFWGLIMVMLLLAVWAVLAVELLHGTAHKVHSNNDLCLSAFDSVFSIMLMFFQTLMAGDSWGDCAVPMIQEMPWSIVIFGGSLLTVQLGFANLVLAVIVERARQAHEEEQRQNLNEQVKKRRDAEKRLLEMCKAIDVDQDGILTLEELMDAYESNEDFRKTLTLLEIDETDLICLFDLMDADRSGDLTYEEMISCIHKSETNDLKRQMMMVKLQVQDIWLRIRDTFLTAQENIITEFKGESSKPSLFDARTYLIRKLTGENATSLMRRTRTMQSRLSEAHERAQSMRAASMASLAATTQQMQIAESQTEAGTELSAPVFAIRQLRHHINAELQRTQNWIDFEVQRFITKQWPSPEPDKEVAAKDGAAKEANAKDGIGRVGHTAAPGPLRMDGTSSTKASPRGSPRVSPRVSPQVSPQVSPRVSPRTGARPTTPTRKEVTINPPRDAQNWQNAQNQWGVHDGEDASISTNPRTPSRVSSRR</sequence>
<gene>
    <name evidence="10" type="primary">Cacna1h</name>
    <name evidence="10" type="ORF">SNAT2548_LOCUS9676</name>
</gene>
<evidence type="ECO:0000256" key="7">
    <source>
        <dbReference type="SAM" id="MobiDB-lite"/>
    </source>
</evidence>
<evidence type="ECO:0000256" key="2">
    <source>
        <dbReference type="ARBA" id="ARBA00022692"/>
    </source>
</evidence>
<accession>A0A812KME7</accession>
<comment type="subcellular location">
    <subcellularLocation>
        <location evidence="1">Membrane</location>
        <topology evidence="1">Multi-pass membrane protein</topology>
    </subcellularLocation>
</comment>
<feature type="transmembrane region" description="Helical" evidence="8">
    <location>
        <begin position="136"/>
        <end position="160"/>
    </location>
</feature>
<evidence type="ECO:0000256" key="5">
    <source>
        <dbReference type="ARBA" id="ARBA00023136"/>
    </source>
</evidence>
<evidence type="ECO:0000256" key="3">
    <source>
        <dbReference type="ARBA" id="ARBA00022837"/>
    </source>
</evidence>
<feature type="transmembrane region" description="Helical" evidence="8">
    <location>
        <begin position="201"/>
        <end position="224"/>
    </location>
</feature>
<feature type="transmembrane region" description="Helical" evidence="8">
    <location>
        <begin position="276"/>
        <end position="299"/>
    </location>
</feature>
<dbReference type="EMBL" id="CAJNDS010000772">
    <property type="protein sequence ID" value="CAE7232895.1"/>
    <property type="molecule type" value="Genomic_DNA"/>
</dbReference>
<keyword evidence="6" id="KW-0175">Coiled coil</keyword>
<dbReference type="InterPro" id="IPR002048">
    <property type="entry name" value="EF_hand_dom"/>
</dbReference>
<dbReference type="SUPFAM" id="SSF81324">
    <property type="entry name" value="Voltage-gated potassium channels"/>
    <property type="match status" value="1"/>
</dbReference>
<feature type="compositionally biased region" description="Polar residues" evidence="7">
    <location>
        <begin position="665"/>
        <end position="680"/>
    </location>
</feature>
<keyword evidence="2 8" id="KW-0812">Transmembrane</keyword>
<feature type="compositionally biased region" description="Polar residues" evidence="7">
    <location>
        <begin position="610"/>
        <end position="620"/>
    </location>
</feature>
<proteinExistence type="predicted"/>
<keyword evidence="3" id="KW-0106">Calcium</keyword>
<name>A0A812KME7_9DINO</name>
<keyword evidence="5 8" id="KW-0472">Membrane</keyword>
<evidence type="ECO:0000313" key="10">
    <source>
        <dbReference type="EMBL" id="CAE7232895.1"/>
    </source>
</evidence>
<dbReference type="InterPro" id="IPR011992">
    <property type="entry name" value="EF-hand-dom_pair"/>
</dbReference>
<dbReference type="GO" id="GO:0005248">
    <property type="term" value="F:voltage-gated sodium channel activity"/>
    <property type="evidence" value="ECO:0007669"/>
    <property type="project" value="TreeGrafter"/>
</dbReference>
<keyword evidence="4 8" id="KW-1133">Transmembrane helix</keyword>
<evidence type="ECO:0000259" key="9">
    <source>
        <dbReference type="PROSITE" id="PS50222"/>
    </source>
</evidence>
<feature type="transmembrane region" description="Helical" evidence="8">
    <location>
        <begin position="102"/>
        <end position="124"/>
    </location>
</feature>
<dbReference type="GO" id="GO:0001518">
    <property type="term" value="C:voltage-gated sodium channel complex"/>
    <property type="evidence" value="ECO:0007669"/>
    <property type="project" value="TreeGrafter"/>
</dbReference>
<dbReference type="InterPro" id="IPR027359">
    <property type="entry name" value="Volt_channel_dom_sf"/>
</dbReference>
<feature type="domain" description="EF-hand" evidence="9">
    <location>
        <begin position="323"/>
        <end position="358"/>
    </location>
</feature>
<feature type="region of interest" description="Disordered" evidence="7">
    <location>
        <begin position="550"/>
        <end position="680"/>
    </location>
</feature>
<evidence type="ECO:0000256" key="4">
    <source>
        <dbReference type="ARBA" id="ARBA00022989"/>
    </source>
</evidence>
<dbReference type="SMART" id="SM00054">
    <property type="entry name" value="EFh"/>
    <property type="match status" value="2"/>
</dbReference>
<dbReference type="OrthoDB" id="439069at2759"/>
<dbReference type="PANTHER" id="PTHR10037">
    <property type="entry name" value="VOLTAGE-GATED CATION CHANNEL CALCIUM AND SODIUM"/>
    <property type="match status" value="1"/>
</dbReference>
<feature type="compositionally biased region" description="Basic and acidic residues" evidence="7">
    <location>
        <begin position="555"/>
        <end position="576"/>
    </location>
</feature>
<dbReference type="CDD" id="cd00051">
    <property type="entry name" value="EFh"/>
    <property type="match status" value="1"/>
</dbReference>
<feature type="coiled-coil region" evidence="6">
    <location>
        <begin position="299"/>
        <end position="327"/>
    </location>
</feature>
<dbReference type="Pfam" id="PF13202">
    <property type="entry name" value="EF-hand_5"/>
    <property type="match status" value="2"/>
</dbReference>
<dbReference type="InterPro" id="IPR005821">
    <property type="entry name" value="Ion_trans_dom"/>
</dbReference>
<feature type="compositionally biased region" description="Low complexity" evidence="7">
    <location>
        <begin position="624"/>
        <end position="633"/>
    </location>
</feature>
<dbReference type="SUPFAM" id="SSF47473">
    <property type="entry name" value="EF-hand"/>
    <property type="match status" value="1"/>
</dbReference>
<dbReference type="InterPro" id="IPR018247">
    <property type="entry name" value="EF_Hand_1_Ca_BS"/>
</dbReference>
<dbReference type="AlphaFoldDB" id="A0A812KME7"/>
<evidence type="ECO:0000256" key="6">
    <source>
        <dbReference type="SAM" id="Coils"/>
    </source>
</evidence>
<dbReference type="Gene3D" id="1.10.287.70">
    <property type="match status" value="1"/>
</dbReference>
<feature type="domain" description="EF-hand" evidence="9">
    <location>
        <begin position="367"/>
        <end position="402"/>
    </location>
</feature>
<keyword evidence="11" id="KW-1185">Reference proteome</keyword>
<dbReference type="GO" id="GO:0005509">
    <property type="term" value="F:calcium ion binding"/>
    <property type="evidence" value="ECO:0007669"/>
    <property type="project" value="InterPro"/>
</dbReference>
<feature type="compositionally biased region" description="Low complexity" evidence="7">
    <location>
        <begin position="646"/>
        <end position="656"/>
    </location>
</feature>
<evidence type="ECO:0000256" key="8">
    <source>
        <dbReference type="SAM" id="Phobius"/>
    </source>
</evidence>
<dbReference type="PROSITE" id="PS00018">
    <property type="entry name" value="EF_HAND_1"/>
    <property type="match status" value="2"/>
</dbReference>
<evidence type="ECO:0000313" key="11">
    <source>
        <dbReference type="Proteomes" id="UP000604046"/>
    </source>
</evidence>
<reference evidence="10" key="1">
    <citation type="submission" date="2021-02" db="EMBL/GenBank/DDBJ databases">
        <authorList>
            <person name="Dougan E. K."/>
            <person name="Rhodes N."/>
            <person name="Thang M."/>
            <person name="Chan C."/>
        </authorList>
    </citation>
    <scope>NUCLEOTIDE SEQUENCE</scope>
</reference>
<dbReference type="Pfam" id="PF00520">
    <property type="entry name" value="Ion_trans"/>
    <property type="match status" value="1"/>
</dbReference>
<protein>
    <submittedName>
        <fullName evidence="10">Cacna1h protein</fullName>
    </submittedName>
</protein>
<dbReference type="Gene3D" id="1.20.120.350">
    <property type="entry name" value="Voltage-gated potassium channels. Chain C"/>
    <property type="match status" value="1"/>
</dbReference>
<evidence type="ECO:0000256" key="1">
    <source>
        <dbReference type="ARBA" id="ARBA00004141"/>
    </source>
</evidence>
<organism evidence="10 11">
    <name type="scientific">Symbiodinium natans</name>
    <dbReference type="NCBI Taxonomy" id="878477"/>
    <lineage>
        <taxon>Eukaryota</taxon>
        <taxon>Sar</taxon>
        <taxon>Alveolata</taxon>
        <taxon>Dinophyceae</taxon>
        <taxon>Suessiales</taxon>
        <taxon>Symbiodiniaceae</taxon>
        <taxon>Symbiodinium</taxon>
    </lineage>
</organism>
<dbReference type="PANTHER" id="PTHR10037:SF62">
    <property type="entry name" value="SODIUM CHANNEL PROTEIN 60E"/>
    <property type="match status" value="1"/>
</dbReference>
<dbReference type="Gene3D" id="1.10.238.10">
    <property type="entry name" value="EF-hand"/>
    <property type="match status" value="1"/>
</dbReference>
<dbReference type="PROSITE" id="PS50222">
    <property type="entry name" value="EF_HAND_2"/>
    <property type="match status" value="2"/>
</dbReference>
<dbReference type="Proteomes" id="UP000604046">
    <property type="component" value="Unassembled WGS sequence"/>
</dbReference>
<comment type="caution">
    <text evidence="10">The sequence shown here is derived from an EMBL/GenBank/DDBJ whole genome shotgun (WGS) entry which is preliminary data.</text>
</comment>
<dbReference type="InterPro" id="IPR043203">
    <property type="entry name" value="VGCC_Ca_Na"/>
</dbReference>
<feature type="transmembrane region" description="Helical" evidence="8">
    <location>
        <begin position="236"/>
        <end position="256"/>
    </location>
</feature>
<feature type="transmembrane region" description="Helical" evidence="8">
    <location>
        <begin position="57"/>
        <end position="82"/>
    </location>
</feature>